<organism evidence="2 3">
    <name type="scientific">Azospirillum picis</name>
    <dbReference type="NCBI Taxonomy" id="488438"/>
    <lineage>
        <taxon>Bacteria</taxon>
        <taxon>Pseudomonadati</taxon>
        <taxon>Pseudomonadota</taxon>
        <taxon>Alphaproteobacteria</taxon>
        <taxon>Rhodospirillales</taxon>
        <taxon>Azospirillaceae</taxon>
        <taxon>Azospirillum</taxon>
    </lineage>
</organism>
<name>A0ABU0MP54_9PROT</name>
<proteinExistence type="predicted"/>
<protein>
    <recommendedName>
        <fullName evidence="4">Transposase</fullName>
    </recommendedName>
</protein>
<sequence>MCGAVLLHAMIAVYAETQDCPGLLAGQLRTRPEKPPVRRDANGRKKRTHSKAAFEDREAHRWIETAEAAKQSLGEGLGRGLWSP</sequence>
<gene>
    <name evidence="2" type="ORF">QO018_003912</name>
</gene>
<dbReference type="Proteomes" id="UP001244552">
    <property type="component" value="Unassembled WGS sequence"/>
</dbReference>
<dbReference type="Gene3D" id="3.90.350.10">
    <property type="entry name" value="Transposase Inhibitor Protein From Tn5, Chain A, domain 1"/>
    <property type="match status" value="1"/>
</dbReference>
<dbReference type="RefSeq" id="WP_209986574.1">
    <property type="nucleotide sequence ID" value="NZ_JAGINO010000019.1"/>
</dbReference>
<evidence type="ECO:0008006" key="4">
    <source>
        <dbReference type="Google" id="ProtNLM"/>
    </source>
</evidence>
<accession>A0ABU0MP54</accession>
<keyword evidence="3" id="KW-1185">Reference proteome</keyword>
<evidence type="ECO:0000256" key="1">
    <source>
        <dbReference type="SAM" id="MobiDB-lite"/>
    </source>
</evidence>
<evidence type="ECO:0000313" key="2">
    <source>
        <dbReference type="EMBL" id="MDQ0535034.1"/>
    </source>
</evidence>
<reference evidence="2 3" key="1">
    <citation type="submission" date="2023-07" db="EMBL/GenBank/DDBJ databases">
        <title>Genomic Encyclopedia of Type Strains, Phase IV (KMG-IV): sequencing the most valuable type-strain genomes for metagenomic binning, comparative biology and taxonomic classification.</title>
        <authorList>
            <person name="Goeker M."/>
        </authorList>
    </citation>
    <scope>NUCLEOTIDE SEQUENCE [LARGE SCALE GENOMIC DNA]</scope>
    <source>
        <strain evidence="2 3">DSM 19922</strain>
    </source>
</reference>
<feature type="region of interest" description="Disordered" evidence="1">
    <location>
        <begin position="26"/>
        <end position="54"/>
    </location>
</feature>
<feature type="compositionally biased region" description="Basic and acidic residues" evidence="1">
    <location>
        <begin position="30"/>
        <end position="43"/>
    </location>
</feature>
<comment type="caution">
    <text evidence="2">The sequence shown here is derived from an EMBL/GenBank/DDBJ whole genome shotgun (WGS) entry which is preliminary data.</text>
</comment>
<dbReference type="EMBL" id="JAUSVU010000015">
    <property type="protein sequence ID" value="MDQ0535034.1"/>
    <property type="molecule type" value="Genomic_DNA"/>
</dbReference>
<evidence type="ECO:0000313" key="3">
    <source>
        <dbReference type="Proteomes" id="UP001244552"/>
    </source>
</evidence>